<dbReference type="GO" id="GO:0009279">
    <property type="term" value="C:cell outer membrane"/>
    <property type="evidence" value="ECO:0007669"/>
    <property type="project" value="UniProtKB-SubCell"/>
</dbReference>
<dbReference type="InterPro" id="IPR006665">
    <property type="entry name" value="OmpA-like"/>
</dbReference>
<dbReference type="SUPFAM" id="SSF103088">
    <property type="entry name" value="OmpA-like"/>
    <property type="match status" value="1"/>
</dbReference>
<name>A0A2S9XW29_9BACT</name>
<dbReference type="Pfam" id="PF00691">
    <property type="entry name" value="OmpA"/>
    <property type="match status" value="1"/>
</dbReference>
<dbReference type="PRINTS" id="PR01021">
    <property type="entry name" value="OMPADOMAIN"/>
</dbReference>
<dbReference type="EMBL" id="PVNL01000133">
    <property type="protein sequence ID" value="PRP96950.1"/>
    <property type="molecule type" value="Genomic_DNA"/>
</dbReference>
<dbReference type="InterPro" id="IPR050330">
    <property type="entry name" value="Bact_OuterMem_StrucFunc"/>
</dbReference>
<feature type="compositionally biased region" description="Basic and acidic residues" evidence="5">
    <location>
        <begin position="176"/>
        <end position="191"/>
    </location>
</feature>
<gene>
    <name evidence="7" type="primary">yiaD_5</name>
    <name evidence="7" type="ORF">ENSA7_67810</name>
</gene>
<dbReference type="PROSITE" id="PS51123">
    <property type="entry name" value="OMPA_2"/>
    <property type="match status" value="1"/>
</dbReference>
<evidence type="ECO:0000256" key="1">
    <source>
        <dbReference type="ARBA" id="ARBA00004442"/>
    </source>
</evidence>
<dbReference type="CDD" id="cd07185">
    <property type="entry name" value="OmpA_C-like"/>
    <property type="match status" value="1"/>
</dbReference>
<organism evidence="7 8">
    <name type="scientific">Enhygromyxa salina</name>
    <dbReference type="NCBI Taxonomy" id="215803"/>
    <lineage>
        <taxon>Bacteria</taxon>
        <taxon>Pseudomonadati</taxon>
        <taxon>Myxococcota</taxon>
        <taxon>Polyangia</taxon>
        <taxon>Nannocystales</taxon>
        <taxon>Nannocystaceae</taxon>
        <taxon>Enhygromyxa</taxon>
    </lineage>
</organism>
<evidence type="ECO:0000256" key="3">
    <source>
        <dbReference type="ARBA" id="ARBA00023237"/>
    </source>
</evidence>
<dbReference type="AlphaFoldDB" id="A0A2S9XW29"/>
<reference evidence="7 8" key="1">
    <citation type="submission" date="2018-03" db="EMBL/GenBank/DDBJ databases">
        <title>Draft Genome Sequences of the Obligatory Marine Myxobacteria Enhygromyxa salina SWB007.</title>
        <authorList>
            <person name="Poehlein A."/>
            <person name="Moghaddam J.A."/>
            <person name="Harms H."/>
            <person name="Alanjari M."/>
            <person name="Koenig G.M."/>
            <person name="Daniel R."/>
            <person name="Schaeberle T.F."/>
        </authorList>
    </citation>
    <scope>NUCLEOTIDE SEQUENCE [LARGE SCALE GENOMIC DNA]</scope>
    <source>
        <strain evidence="7 8">SWB007</strain>
    </source>
</reference>
<protein>
    <submittedName>
        <fullName evidence="7">Putative lipoprotein YiaD</fullName>
    </submittedName>
</protein>
<dbReference type="RefSeq" id="WP_181234384.1">
    <property type="nucleotide sequence ID" value="NZ_PVNL01000133.1"/>
</dbReference>
<sequence>MLGLALSACGPRVFEADTAKVIETAPPPVVAAPAPKQPRVEITDDKIVIHEKVQFDYNQARIRPESDDLLAELATVINGAPRIKKIRIEGHASSEGDHDYNVDLSRRRAKAVVDHLVKRGKVDPARLEFEGYGPDRPIADNETEAGREANRRVEFTILEQAYKETKTIIDPATGQKRVETEDKIDASEEQP</sequence>
<evidence type="ECO:0000256" key="2">
    <source>
        <dbReference type="ARBA" id="ARBA00023136"/>
    </source>
</evidence>
<evidence type="ECO:0000313" key="8">
    <source>
        <dbReference type="Proteomes" id="UP000238823"/>
    </source>
</evidence>
<evidence type="ECO:0000259" key="6">
    <source>
        <dbReference type="PROSITE" id="PS51123"/>
    </source>
</evidence>
<evidence type="ECO:0000256" key="4">
    <source>
        <dbReference type="PROSITE-ProRule" id="PRU00473"/>
    </source>
</evidence>
<proteinExistence type="predicted"/>
<comment type="caution">
    <text evidence="7">The sequence shown here is derived from an EMBL/GenBank/DDBJ whole genome shotgun (WGS) entry which is preliminary data.</text>
</comment>
<evidence type="ECO:0000313" key="7">
    <source>
        <dbReference type="EMBL" id="PRP96950.1"/>
    </source>
</evidence>
<feature type="domain" description="OmpA-like" evidence="6">
    <location>
        <begin position="42"/>
        <end position="161"/>
    </location>
</feature>
<dbReference type="InterPro" id="IPR036737">
    <property type="entry name" value="OmpA-like_sf"/>
</dbReference>
<accession>A0A2S9XW29</accession>
<dbReference type="PANTHER" id="PTHR30329:SF21">
    <property type="entry name" value="LIPOPROTEIN YIAD-RELATED"/>
    <property type="match status" value="1"/>
</dbReference>
<dbReference type="Gene3D" id="3.30.1330.60">
    <property type="entry name" value="OmpA-like domain"/>
    <property type="match status" value="1"/>
</dbReference>
<dbReference type="PANTHER" id="PTHR30329">
    <property type="entry name" value="STATOR ELEMENT OF FLAGELLAR MOTOR COMPLEX"/>
    <property type="match status" value="1"/>
</dbReference>
<evidence type="ECO:0000256" key="5">
    <source>
        <dbReference type="SAM" id="MobiDB-lite"/>
    </source>
</evidence>
<feature type="region of interest" description="Disordered" evidence="5">
    <location>
        <begin position="168"/>
        <end position="191"/>
    </location>
</feature>
<dbReference type="InterPro" id="IPR006664">
    <property type="entry name" value="OMP_bac"/>
</dbReference>
<keyword evidence="3" id="KW-0998">Cell outer membrane</keyword>
<keyword evidence="7" id="KW-0449">Lipoprotein</keyword>
<comment type="subcellular location">
    <subcellularLocation>
        <location evidence="1">Cell outer membrane</location>
    </subcellularLocation>
</comment>
<keyword evidence="2 4" id="KW-0472">Membrane</keyword>
<dbReference type="Proteomes" id="UP000238823">
    <property type="component" value="Unassembled WGS sequence"/>
</dbReference>